<evidence type="ECO:0008006" key="4">
    <source>
        <dbReference type="Google" id="ProtNLM"/>
    </source>
</evidence>
<evidence type="ECO:0000313" key="3">
    <source>
        <dbReference type="Proteomes" id="UP000807115"/>
    </source>
</evidence>
<sequence length="427" mass="46708">MAGNYGGQGREFIGPAAAGPYHCDWGALGAGRAWERREDWARRGPTQHDGLRDGWPGRRGGFGRGPVGPHQGPGAGREGLMNSGLGRWVWQEDKREDALPTKSSSGKITTLQQAAGAGLEGSTDCGLGKGTEAREEPDGSQDGDAARLGGKCSRCSKKGHQAAACTVEICCVICNSNDHMNYKCHLLKAPRPVAHAAGYAVIGLGFYHIPHPPLPRVKKDTKKALVSVVGGILSGEQLIKQLRRVVLVKWNWELKEYGEGKFITQFPSKAELQRSIAYGGADAKGKGIPQGIRLQFEEWQDKEKGFLLPKVWLRLTGIEEPLREFQILWAVGSLLGSTQSMDMETTRKSDFGWILVAILDPKLMPRTIDVVIGDHYFDLVFEVEKRGFAENGEETDIFWEGGEGGEGEEEEKEKEPGEDNDANMRGN</sequence>
<reference evidence="2" key="2">
    <citation type="submission" date="2020-10" db="EMBL/GenBank/DDBJ databases">
        <authorList>
            <person name="Cooper E.A."/>
            <person name="Brenton Z.W."/>
            <person name="Flinn B.S."/>
            <person name="Jenkins J."/>
            <person name="Shu S."/>
            <person name="Flowers D."/>
            <person name="Luo F."/>
            <person name="Wang Y."/>
            <person name="Xia P."/>
            <person name="Barry K."/>
            <person name="Daum C."/>
            <person name="Lipzen A."/>
            <person name="Yoshinaga Y."/>
            <person name="Schmutz J."/>
            <person name="Saski C."/>
            <person name="Vermerris W."/>
            <person name="Kresovich S."/>
        </authorList>
    </citation>
    <scope>NUCLEOTIDE SEQUENCE</scope>
</reference>
<evidence type="ECO:0000313" key="2">
    <source>
        <dbReference type="EMBL" id="KAG0532916.1"/>
    </source>
</evidence>
<feature type="region of interest" description="Disordered" evidence="1">
    <location>
        <begin position="41"/>
        <end position="82"/>
    </location>
</feature>
<dbReference type="Gene3D" id="4.10.60.10">
    <property type="entry name" value="Zinc finger, CCHC-type"/>
    <property type="match status" value="1"/>
</dbReference>
<evidence type="ECO:0000256" key="1">
    <source>
        <dbReference type="SAM" id="MobiDB-lite"/>
    </source>
</evidence>
<reference evidence="2" key="1">
    <citation type="journal article" date="2019" name="BMC Genomics">
        <title>A new reference genome for Sorghum bicolor reveals high levels of sequence similarity between sweet and grain genotypes: implications for the genetics of sugar metabolism.</title>
        <authorList>
            <person name="Cooper E.A."/>
            <person name="Brenton Z.W."/>
            <person name="Flinn B.S."/>
            <person name="Jenkins J."/>
            <person name="Shu S."/>
            <person name="Flowers D."/>
            <person name="Luo F."/>
            <person name="Wang Y."/>
            <person name="Xia P."/>
            <person name="Barry K."/>
            <person name="Daum C."/>
            <person name="Lipzen A."/>
            <person name="Yoshinaga Y."/>
            <person name="Schmutz J."/>
            <person name="Saski C."/>
            <person name="Vermerris W."/>
            <person name="Kresovich S."/>
        </authorList>
    </citation>
    <scope>NUCLEOTIDE SEQUENCE</scope>
</reference>
<organism evidence="2 3">
    <name type="scientific">Sorghum bicolor</name>
    <name type="common">Sorghum</name>
    <name type="synonym">Sorghum vulgare</name>
    <dbReference type="NCBI Taxonomy" id="4558"/>
    <lineage>
        <taxon>Eukaryota</taxon>
        <taxon>Viridiplantae</taxon>
        <taxon>Streptophyta</taxon>
        <taxon>Embryophyta</taxon>
        <taxon>Tracheophyta</taxon>
        <taxon>Spermatophyta</taxon>
        <taxon>Magnoliopsida</taxon>
        <taxon>Liliopsida</taxon>
        <taxon>Poales</taxon>
        <taxon>Poaceae</taxon>
        <taxon>PACMAD clade</taxon>
        <taxon>Panicoideae</taxon>
        <taxon>Andropogonodae</taxon>
        <taxon>Andropogoneae</taxon>
        <taxon>Sorghinae</taxon>
        <taxon>Sorghum</taxon>
    </lineage>
</organism>
<accession>A0A921UKA8</accession>
<feature type="compositionally biased region" description="Polar residues" evidence="1">
    <location>
        <begin position="101"/>
        <end position="113"/>
    </location>
</feature>
<feature type="region of interest" description="Disordered" evidence="1">
    <location>
        <begin position="392"/>
        <end position="427"/>
    </location>
</feature>
<dbReference type="Proteomes" id="UP000807115">
    <property type="component" value="Chromosome 4"/>
</dbReference>
<gene>
    <name evidence="2" type="ORF">BDA96_04G146200</name>
</gene>
<feature type="compositionally biased region" description="Acidic residues" evidence="1">
    <location>
        <begin position="392"/>
        <end position="421"/>
    </location>
</feature>
<comment type="caution">
    <text evidence="2">The sequence shown here is derived from an EMBL/GenBank/DDBJ whole genome shotgun (WGS) entry which is preliminary data.</text>
</comment>
<dbReference type="PANTHER" id="PTHR33170:SF40">
    <property type="entry name" value="OS04G0557100 PROTEIN"/>
    <property type="match status" value="1"/>
</dbReference>
<dbReference type="PANTHER" id="PTHR33170">
    <property type="entry name" value="DUF4283 DOMAIN-CONTAINING PROTEIN-RELATED"/>
    <property type="match status" value="1"/>
</dbReference>
<protein>
    <recommendedName>
        <fullName evidence="4">CCHC-type domain-containing protein</fullName>
    </recommendedName>
</protein>
<feature type="compositionally biased region" description="Gly residues" evidence="1">
    <location>
        <begin position="57"/>
        <end position="77"/>
    </location>
</feature>
<proteinExistence type="predicted"/>
<dbReference type="EMBL" id="CM027683">
    <property type="protein sequence ID" value="KAG0532916.1"/>
    <property type="molecule type" value="Genomic_DNA"/>
</dbReference>
<dbReference type="AlphaFoldDB" id="A0A921UKA8"/>
<feature type="region of interest" description="Disordered" evidence="1">
    <location>
        <begin position="95"/>
        <end position="146"/>
    </location>
</feature>
<name>A0A921UKA8_SORBI</name>